<dbReference type="PANTHER" id="PTHR33388:SF1">
    <property type="entry name" value="PROTEIN SPEAR2"/>
    <property type="match status" value="1"/>
</dbReference>
<dbReference type="OrthoDB" id="1926221at2759"/>
<feature type="compositionally biased region" description="Gly residues" evidence="4">
    <location>
        <begin position="12"/>
        <end position="31"/>
    </location>
</feature>
<feature type="region of interest" description="Disordered" evidence="4">
    <location>
        <begin position="401"/>
        <end position="423"/>
    </location>
</feature>
<evidence type="ECO:0008006" key="7">
    <source>
        <dbReference type="Google" id="ProtNLM"/>
    </source>
</evidence>
<evidence type="ECO:0000313" key="5">
    <source>
        <dbReference type="EMBL" id="PIN20879.1"/>
    </source>
</evidence>
<dbReference type="InterPro" id="IPR014855">
    <property type="entry name" value="NOZZLE"/>
</dbReference>
<keyword evidence="1" id="KW-0678">Repressor</keyword>
<dbReference type="AlphaFoldDB" id="A0A2G9HTM7"/>
<feature type="region of interest" description="Disordered" evidence="4">
    <location>
        <begin position="1"/>
        <end position="50"/>
    </location>
</feature>
<evidence type="ECO:0000256" key="1">
    <source>
        <dbReference type="ARBA" id="ARBA00022491"/>
    </source>
</evidence>
<feature type="region of interest" description="Disordered" evidence="4">
    <location>
        <begin position="196"/>
        <end position="235"/>
    </location>
</feature>
<dbReference type="Pfam" id="PF08744">
    <property type="entry name" value="NOZZLE"/>
    <property type="match status" value="1"/>
</dbReference>
<dbReference type="InterPro" id="IPR040356">
    <property type="entry name" value="SPEAR"/>
</dbReference>
<feature type="compositionally biased region" description="Polar residues" evidence="4">
    <location>
        <begin position="401"/>
        <end position="410"/>
    </location>
</feature>
<evidence type="ECO:0000256" key="4">
    <source>
        <dbReference type="SAM" id="MobiDB-lite"/>
    </source>
</evidence>
<keyword evidence="2" id="KW-0805">Transcription regulation</keyword>
<protein>
    <recommendedName>
        <fullName evidence="7">SPOROCYTELESS-like EAR-containing protein</fullName>
    </recommendedName>
</protein>
<dbReference type="EMBL" id="NKXS01001043">
    <property type="protein sequence ID" value="PIN20879.1"/>
    <property type="molecule type" value="Genomic_DNA"/>
</dbReference>
<dbReference type="STRING" id="429701.A0A2G9HTM7"/>
<accession>A0A2G9HTM7</accession>
<evidence type="ECO:0000313" key="6">
    <source>
        <dbReference type="Proteomes" id="UP000231279"/>
    </source>
</evidence>
<evidence type="ECO:0000256" key="2">
    <source>
        <dbReference type="ARBA" id="ARBA00023015"/>
    </source>
</evidence>
<feature type="compositionally biased region" description="Polar residues" evidence="4">
    <location>
        <begin position="222"/>
        <end position="235"/>
    </location>
</feature>
<gene>
    <name evidence="5" type="ORF">CDL12_06435</name>
</gene>
<comment type="caution">
    <text evidence="5">The sequence shown here is derived from an EMBL/GenBank/DDBJ whole genome shotgun (WGS) entry which is preliminary data.</text>
</comment>
<sequence>MAQEEHILGSGHSSGGGGGAAGVGTGGGGVGSNRPKNGKQKKVPQRGLGVAQLEKIRLEEQRREAVEAANVLANNAIGSATETAASCLPVQGPSLGSSFSPCPNLSPSKFLSPNTLYRSAPSVPVQVTNKSNGTGGEEIGLQSSLGTGNWPGLCNGEYNHDGEKPRIDPPLGFAFRQQVNLQFESNASVLPFPPRSHQFQRPSSSMVNASSGISSSSVLSSQMEPPSNQSLRDSNFTLSWPEEDKMVGMKRSYPFSLETPPVPSFVSNFHHAYAASKLRSDELPSCSRGYTAQMEPRNKYIRDGPSNSRPPAGQSPSEVIRDDERLNGDFLTLALPTAASPPLNIKQGNPLDYSELQGPELSYVWCLSTQENLKGRIHQQGPTGSKEQSFSFFPVKSQIDESTTGLSTGNGEKGETIDLNLKL</sequence>
<proteinExistence type="predicted"/>
<feature type="compositionally biased region" description="Polar residues" evidence="4">
    <location>
        <begin position="305"/>
        <end position="317"/>
    </location>
</feature>
<feature type="region of interest" description="Disordered" evidence="4">
    <location>
        <begin position="287"/>
        <end position="319"/>
    </location>
</feature>
<dbReference type="Proteomes" id="UP000231279">
    <property type="component" value="Unassembled WGS sequence"/>
</dbReference>
<dbReference type="PANTHER" id="PTHR33388">
    <property type="entry name" value="OS01G0212500 PROTEIN"/>
    <property type="match status" value="1"/>
</dbReference>
<organism evidence="5 6">
    <name type="scientific">Handroanthus impetiginosus</name>
    <dbReference type="NCBI Taxonomy" id="429701"/>
    <lineage>
        <taxon>Eukaryota</taxon>
        <taxon>Viridiplantae</taxon>
        <taxon>Streptophyta</taxon>
        <taxon>Embryophyta</taxon>
        <taxon>Tracheophyta</taxon>
        <taxon>Spermatophyta</taxon>
        <taxon>Magnoliopsida</taxon>
        <taxon>eudicotyledons</taxon>
        <taxon>Gunneridae</taxon>
        <taxon>Pentapetalae</taxon>
        <taxon>asterids</taxon>
        <taxon>lamiids</taxon>
        <taxon>Lamiales</taxon>
        <taxon>Bignoniaceae</taxon>
        <taxon>Crescentiina</taxon>
        <taxon>Tabebuia alliance</taxon>
        <taxon>Handroanthus</taxon>
    </lineage>
</organism>
<evidence type="ECO:0000256" key="3">
    <source>
        <dbReference type="ARBA" id="ARBA00023163"/>
    </source>
</evidence>
<keyword evidence="3" id="KW-0804">Transcription</keyword>
<keyword evidence="6" id="KW-1185">Reference proteome</keyword>
<feature type="compositionally biased region" description="Low complexity" evidence="4">
    <location>
        <begin position="203"/>
        <end position="221"/>
    </location>
</feature>
<dbReference type="GO" id="GO:0003700">
    <property type="term" value="F:DNA-binding transcription factor activity"/>
    <property type="evidence" value="ECO:0007669"/>
    <property type="project" value="InterPro"/>
</dbReference>
<reference evidence="6" key="1">
    <citation type="journal article" date="2018" name="Gigascience">
        <title>Genome assembly of the Pink Ipe (Handroanthus impetiginosus, Bignoniaceae), a highly valued, ecologically keystone Neotropical timber forest tree.</title>
        <authorList>
            <person name="Silva-Junior O.B."/>
            <person name="Grattapaglia D."/>
            <person name="Novaes E."/>
            <person name="Collevatti R.G."/>
        </authorList>
    </citation>
    <scope>NUCLEOTIDE SEQUENCE [LARGE SCALE GENOMIC DNA]</scope>
    <source>
        <strain evidence="6">cv. UFG-1</strain>
    </source>
</reference>
<name>A0A2G9HTM7_9LAMI</name>